<feature type="transmembrane region" description="Helical" evidence="1">
    <location>
        <begin position="467"/>
        <end position="485"/>
    </location>
</feature>
<dbReference type="Proteomes" id="UP000188181">
    <property type="component" value="Chromosome"/>
</dbReference>
<feature type="transmembrane region" description="Helical" evidence="1">
    <location>
        <begin position="330"/>
        <end position="347"/>
    </location>
</feature>
<feature type="transmembrane region" description="Helical" evidence="1">
    <location>
        <begin position="21"/>
        <end position="41"/>
    </location>
</feature>
<dbReference type="Pfam" id="PF16401">
    <property type="entry name" value="DUF5009"/>
    <property type="match status" value="1"/>
</dbReference>
<dbReference type="OrthoDB" id="9788724at2"/>
<feature type="domain" description="DUF5009" evidence="2">
    <location>
        <begin position="12"/>
        <end position="287"/>
    </location>
</feature>
<dbReference type="PANTHER" id="PTHR31061:SF24">
    <property type="entry name" value="LD22376P"/>
    <property type="match status" value="1"/>
</dbReference>
<keyword evidence="1" id="KW-0472">Membrane</keyword>
<feature type="transmembrane region" description="Helical" evidence="1">
    <location>
        <begin position="128"/>
        <end position="146"/>
    </location>
</feature>
<evidence type="ECO:0000313" key="4">
    <source>
        <dbReference type="Proteomes" id="UP000188181"/>
    </source>
</evidence>
<organism evidence="3 4">
    <name type="scientific">Limihaloglobus sulfuriphilus</name>
    <dbReference type="NCBI Taxonomy" id="1851148"/>
    <lineage>
        <taxon>Bacteria</taxon>
        <taxon>Pseudomonadati</taxon>
        <taxon>Planctomycetota</taxon>
        <taxon>Phycisphaerae</taxon>
        <taxon>Sedimentisphaerales</taxon>
        <taxon>Sedimentisphaeraceae</taxon>
        <taxon>Limihaloglobus</taxon>
    </lineage>
</organism>
<dbReference type="KEGG" id="pbas:SMSP2_02134"/>
<feature type="transmembrane region" description="Helical" evidence="1">
    <location>
        <begin position="359"/>
        <end position="377"/>
    </location>
</feature>
<protein>
    <recommendedName>
        <fullName evidence="2">DUF5009 domain-containing protein</fullName>
    </recommendedName>
</protein>
<keyword evidence="4" id="KW-1185">Reference proteome</keyword>
<keyword evidence="1" id="KW-0812">Transmembrane</keyword>
<feature type="transmembrane region" description="Helical" evidence="1">
    <location>
        <begin position="61"/>
        <end position="83"/>
    </location>
</feature>
<keyword evidence="1" id="KW-1133">Transmembrane helix</keyword>
<dbReference type="AlphaFoldDB" id="A0A1R7T5T8"/>
<evidence type="ECO:0000259" key="2">
    <source>
        <dbReference type="Pfam" id="PF16401"/>
    </source>
</evidence>
<feature type="transmembrane region" description="Helical" evidence="1">
    <location>
        <begin position="158"/>
        <end position="175"/>
    </location>
</feature>
<sequence length="493" mass="55514">MDKDLVTSPAKRAYSLDMLRGIAILLMILSGLEPFGSLPSWMYHAQTPPPSHQFDPNLPGITWVDLVFPFFIFSMGAAIPLSLGRRLKSGQSVFSLSIATLRRFAWLLGFAIFAKNINPFSISGEPTAGIWLVCMLMFGLMFAIWGRWPWNMPAGARTGIKTAGIIAACSILYFITYKDGKGFSVYRSNIILHVLANLVLFGGLIWLFTRNHPMLRLGVMALVLAIGLSASAENSWLKTAGSHYELTFIKPYLTEKLRFLYDLSWIIQWRFLKYLFIIIPATIIGENISDWLSSKTEKEDTAWAPFRYIMLLVLSLCIVFVTVAGLKARYVFVTFAAASVLSLLVYLTVRKPLNSDERLIEVMSRWAPFWLVLGFLLEPYQGGIKKDPSTLSYYFICTALAIYCIIIFTVLLQRYNLTKYFKVLIYNGQNPMIAYISTPNVLHPLLGLFGLRAALLDFYSSHPLPGFVLAVVLTAAVAVFVSVFSKKKIYLRT</sequence>
<reference evidence="4" key="1">
    <citation type="submission" date="2017-02" db="EMBL/GenBank/DDBJ databases">
        <title>Comparative genomics and description of representatives of a novel lineage of planctomycetes thriving in anoxic sediments.</title>
        <authorList>
            <person name="Spring S."/>
            <person name="Bunk B."/>
            <person name="Sproer C."/>
        </authorList>
    </citation>
    <scope>NUCLEOTIDE SEQUENCE [LARGE SCALE GENOMIC DNA]</scope>
    <source>
        <strain evidence="4">SM-Chi-D1</strain>
    </source>
</reference>
<feature type="transmembrane region" description="Helical" evidence="1">
    <location>
        <begin position="433"/>
        <end position="455"/>
    </location>
</feature>
<gene>
    <name evidence="3" type="ORF">SMSP2_02134</name>
</gene>
<evidence type="ECO:0000313" key="3">
    <source>
        <dbReference type="EMBL" id="AQQ71756.1"/>
    </source>
</evidence>
<feature type="transmembrane region" description="Helical" evidence="1">
    <location>
        <begin position="306"/>
        <end position="324"/>
    </location>
</feature>
<name>A0A1R7T5T8_9BACT</name>
<dbReference type="STRING" id="1851148.SMSP2_02134"/>
<feature type="transmembrane region" description="Helical" evidence="1">
    <location>
        <begin position="190"/>
        <end position="208"/>
    </location>
</feature>
<feature type="transmembrane region" description="Helical" evidence="1">
    <location>
        <begin position="215"/>
        <end position="232"/>
    </location>
</feature>
<proteinExistence type="predicted"/>
<feature type="transmembrane region" description="Helical" evidence="1">
    <location>
        <begin position="392"/>
        <end position="412"/>
    </location>
</feature>
<evidence type="ECO:0000256" key="1">
    <source>
        <dbReference type="SAM" id="Phobius"/>
    </source>
</evidence>
<dbReference type="InterPro" id="IPR032176">
    <property type="entry name" value="DUF5009"/>
</dbReference>
<feature type="transmembrane region" description="Helical" evidence="1">
    <location>
        <begin position="266"/>
        <end position="285"/>
    </location>
</feature>
<dbReference type="RefSeq" id="WP_146683899.1">
    <property type="nucleotide sequence ID" value="NZ_CP019646.1"/>
</dbReference>
<dbReference type="PANTHER" id="PTHR31061">
    <property type="entry name" value="LD22376P"/>
    <property type="match status" value="1"/>
</dbReference>
<dbReference type="EMBL" id="CP019646">
    <property type="protein sequence ID" value="AQQ71756.1"/>
    <property type="molecule type" value="Genomic_DNA"/>
</dbReference>
<accession>A0A1R7T5T8</accession>